<organism evidence="3">
    <name type="scientific">Cacopsylla melanoneura</name>
    <dbReference type="NCBI Taxonomy" id="428564"/>
    <lineage>
        <taxon>Eukaryota</taxon>
        <taxon>Metazoa</taxon>
        <taxon>Ecdysozoa</taxon>
        <taxon>Arthropoda</taxon>
        <taxon>Hexapoda</taxon>
        <taxon>Insecta</taxon>
        <taxon>Pterygota</taxon>
        <taxon>Neoptera</taxon>
        <taxon>Paraneoptera</taxon>
        <taxon>Hemiptera</taxon>
        <taxon>Sternorrhyncha</taxon>
        <taxon>Psylloidea</taxon>
        <taxon>Psyllidae</taxon>
        <taxon>Psyllinae</taxon>
        <taxon>Cacopsylla</taxon>
    </lineage>
</organism>
<feature type="compositionally biased region" description="Low complexity" evidence="2">
    <location>
        <begin position="285"/>
        <end position="304"/>
    </location>
</feature>
<name>A0A8D8M753_9HEMI</name>
<sequence length="304" mass="35907">MMFNNLYVPPAENSTAMWAQIKFQYAQYLKEKEQLEKMRRNNQIELEKLKEKKKTIHNAGKNIEQIQEKTRFVYGKMKQLSGKLHNLEVETLKATASTTISDEEKEVLKHFILVEFGDDLARILKHQIISKNRCTFEKELKYIVEQLEMGEIEKIFKALLVDVQDRLKRLMKSTKKSVNEQEKTFDDTFLLVDLYDYFAPTKFKIIKDSNEDLAGDSNEDEELDDVEDDIPDADTYEQFLDIMDKEMSKSWEIFRKLSEYYKKLNKMEKLLLHQRLKQMKKQADSQSSWTTSTGSSMKSTQSSR</sequence>
<evidence type="ECO:0000313" key="3">
    <source>
        <dbReference type="EMBL" id="CAG6623254.1"/>
    </source>
</evidence>
<reference evidence="3" key="1">
    <citation type="submission" date="2021-05" db="EMBL/GenBank/DDBJ databases">
        <authorList>
            <person name="Alioto T."/>
            <person name="Alioto T."/>
            <person name="Gomez Garrido J."/>
        </authorList>
    </citation>
    <scope>NUCLEOTIDE SEQUENCE</scope>
</reference>
<feature type="region of interest" description="Disordered" evidence="2">
    <location>
        <begin position="279"/>
        <end position="304"/>
    </location>
</feature>
<accession>A0A8D8M753</accession>
<proteinExistence type="predicted"/>
<evidence type="ECO:0000256" key="1">
    <source>
        <dbReference type="SAM" id="Coils"/>
    </source>
</evidence>
<keyword evidence="1" id="KW-0175">Coiled coil</keyword>
<evidence type="ECO:0000256" key="2">
    <source>
        <dbReference type="SAM" id="MobiDB-lite"/>
    </source>
</evidence>
<dbReference type="AlphaFoldDB" id="A0A8D8M753"/>
<protein>
    <submittedName>
        <fullName evidence="3">Uncharacterized protein</fullName>
    </submittedName>
</protein>
<feature type="coiled-coil region" evidence="1">
    <location>
        <begin position="25"/>
        <end position="69"/>
    </location>
</feature>
<dbReference type="EMBL" id="HBUF01054433">
    <property type="protein sequence ID" value="CAG6623254.1"/>
    <property type="molecule type" value="Transcribed_RNA"/>
</dbReference>